<comment type="caution">
    <text evidence="3">The sequence shown here is derived from an EMBL/GenBank/DDBJ whole genome shotgun (WGS) entry which is preliminary data.</text>
</comment>
<dbReference type="Proteomes" id="UP000490939">
    <property type="component" value="Unassembled WGS sequence"/>
</dbReference>
<dbReference type="PANTHER" id="PTHR43431">
    <property type="entry name" value="OXIDOREDUCTASE, SHORT CHAIN DEHYDROGENASE/REDUCTASE FAMILY (AFU_ORTHOLOGUE AFUA_5G14000)"/>
    <property type="match status" value="1"/>
</dbReference>
<gene>
    <name evidence="3" type="ORF">EG327_007356</name>
</gene>
<dbReference type="Gene3D" id="3.40.50.720">
    <property type="entry name" value="NAD(P)-binding Rossmann-like Domain"/>
    <property type="match status" value="1"/>
</dbReference>
<dbReference type="PROSITE" id="PS51391">
    <property type="entry name" value="CID"/>
    <property type="match status" value="1"/>
</dbReference>
<feature type="compositionally biased region" description="Low complexity" evidence="1">
    <location>
        <begin position="490"/>
        <end position="503"/>
    </location>
</feature>
<dbReference type="InterPro" id="IPR036291">
    <property type="entry name" value="NAD(P)-bd_dom_sf"/>
</dbReference>
<reference evidence="3 4" key="1">
    <citation type="submission" date="2019-07" db="EMBL/GenBank/DDBJ databases">
        <title>Venturia inaequalis Genome Resource.</title>
        <authorList>
            <person name="Lichtner F.J."/>
        </authorList>
    </citation>
    <scope>NUCLEOTIDE SEQUENCE [LARGE SCALE GENOMIC DNA]</scope>
    <source>
        <strain evidence="3 4">DMI_063113</strain>
    </source>
</reference>
<feature type="compositionally biased region" description="Basic and acidic residues" evidence="1">
    <location>
        <begin position="362"/>
        <end position="382"/>
    </location>
</feature>
<dbReference type="Pfam" id="PF00106">
    <property type="entry name" value="adh_short"/>
    <property type="match status" value="1"/>
</dbReference>
<evidence type="ECO:0000256" key="1">
    <source>
        <dbReference type="SAM" id="MobiDB-lite"/>
    </source>
</evidence>
<feature type="region of interest" description="Disordered" evidence="1">
    <location>
        <begin position="362"/>
        <end position="527"/>
    </location>
</feature>
<evidence type="ECO:0000313" key="4">
    <source>
        <dbReference type="Proteomes" id="UP000490939"/>
    </source>
</evidence>
<dbReference type="Pfam" id="PF04818">
    <property type="entry name" value="CID"/>
    <property type="match status" value="1"/>
</dbReference>
<feature type="compositionally biased region" description="Polar residues" evidence="1">
    <location>
        <begin position="432"/>
        <end position="441"/>
    </location>
</feature>
<name>A0A8H3VPA5_VENIN</name>
<dbReference type="PANTHER" id="PTHR43431:SF1">
    <property type="entry name" value="OS08G0476300 PROTEIN"/>
    <property type="match status" value="1"/>
</dbReference>
<feature type="compositionally biased region" description="Basic and acidic residues" evidence="1">
    <location>
        <begin position="203"/>
        <end position="223"/>
    </location>
</feature>
<dbReference type="InterPro" id="IPR002347">
    <property type="entry name" value="SDR_fam"/>
</dbReference>
<dbReference type="SUPFAM" id="SSF51735">
    <property type="entry name" value="NAD(P)-binding Rossmann-fold domains"/>
    <property type="match status" value="1"/>
</dbReference>
<protein>
    <recommendedName>
        <fullName evidence="2">CID domain-containing protein</fullName>
    </recommendedName>
</protein>
<dbReference type="InterPro" id="IPR008942">
    <property type="entry name" value="ENTH_VHS"/>
</dbReference>
<accession>A0A8H3VPA5</accession>
<feature type="domain" description="CID" evidence="2">
    <location>
        <begin position="28"/>
        <end position="197"/>
    </location>
</feature>
<sequence>MAASHRLAIAKATFSAALLNQDEVCAPLSREDIARFHSSLEATVQRCSPSNVERCKIWLSDYVLPSSARVTAFGKFLNTISASYGFEVQASKAAQKATDKSPSCQRKRLHLLYLVNDLLHQTAFRDASGRDRDGRPSFADSFRLTIVDLIKDAASFDQQTNRKHHERLNVLLQLWEERAYFDSNFSVDLTSVMASEGKSVPSRARDGVGAKDKTVNDSKKEDWTLPSQHGENGTPWYDLPAACWLPSIEALMEYRERHPRRRRKGMDPRDVKPLRFNPGPVDPKLAKAVQQLIKDADTIYSFSLDDEENVKSDYDRMGQKLLIRKTRKERDGQKVRLVTGDTYYGWTRDFAEKMYKARKLARKEARERARRKGSEPSERSDSSRSPSPEPTSLKRKWDDKESSPSSRAPPGPRRNSLSSSSRPNSSDGRQYEPSQPQSSSAFPLPPPMQQPYQGFPTPPPPPGHGGYQAPPPPPPAGWQAPWPPAPPLPNYQQPQQYQQFQQYPAPPGYMQQQQFPAGYLQQQPPPPPFQGFQQPWMQQAPPPGLPQIPQMPQFQQPHIYNLELQASNNSKSQPRPGIGVGVSKHFASRGFKKIALLSRNAERLRSDAESVKEAANPGAEVKTYPVDLADTKAIEKVLAQIEEELGTPEVVVYNASHLTMSKLGAYSEEEVEVDLKIATIGLYTVARIVLPQLVSLAKSSPSRKPSLLVTSGGLFKSPFAPYFSLSLSKAAQHSLTMSLAQEYAKQGVHVAAMVVHGLVKPAGDKNFGPEVIANVYWKLYEQGADGEKEVWISPPDGDKESKEWQERKRTEAL</sequence>
<feature type="region of interest" description="Disordered" evidence="1">
    <location>
        <begin position="788"/>
        <end position="813"/>
    </location>
</feature>
<evidence type="ECO:0000259" key="2">
    <source>
        <dbReference type="PROSITE" id="PS51391"/>
    </source>
</evidence>
<dbReference type="EMBL" id="WNWR01000044">
    <property type="protein sequence ID" value="KAE9992879.1"/>
    <property type="molecule type" value="Genomic_DNA"/>
</dbReference>
<feature type="region of interest" description="Disordered" evidence="1">
    <location>
        <begin position="196"/>
        <end position="231"/>
    </location>
</feature>
<dbReference type="Gene3D" id="1.25.40.90">
    <property type="match status" value="1"/>
</dbReference>
<proteinExistence type="predicted"/>
<keyword evidence="4" id="KW-1185">Reference proteome</keyword>
<dbReference type="AlphaFoldDB" id="A0A8H3VPA5"/>
<feature type="compositionally biased region" description="Pro residues" evidence="1">
    <location>
        <begin position="456"/>
        <end position="489"/>
    </location>
</feature>
<feature type="compositionally biased region" description="Low complexity" evidence="1">
    <location>
        <begin position="413"/>
        <end position="428"/>
    </location>
</feature>
<evidence type="ECO:0000313" key="3">
    <source>
        <dbReference type="EMBL" id="KAE9992879.1"/>
    </source>
</evidence>
<dbReference type="InterPro" id="IPR006569">
    <property type="entry name" value="CID_dom"/>
</dbReference>
<organism evidence="3 4">
    <name type="scientific">Venturia inaequalis</name>
    <name type="common">Apple scab fungus</name>
    <dbReference type="NCBI Taxonomy" id="5025"/>
    <lineage>
        <taxon>Eukaryota</taxon>
        <taxon>Fungi</taxon>
        <taxon>Dikarya</taxon>
        <taxon>Ascomycota</taxon>
        <taxon>Pezizomycotina</taxon>
        <taxon>Dothideomycetes</taxon>
        <taxon>Pleosporomycetidae</taxon>
        <taxon>Venturiales</taxon>
        <taxon>Venturiaceae</taxon>
        <taxon>Venturia</taxon>
    </lineage>
</organism>
<dbReference type="CDD" id="cd05233">
    <property type="entry name" value="SDR_c"/>
    <property type="match status" value="1"/>
</dbReference>
<feature type="region of interest" description="Disordered" evidence="1">
    <location>
        <begin position="259"/>
        <end position="279"/>
    </location>
</feature>